<dbReference type="AlphaFoldDB" id="A0A1Q9JI34"/>
<evidence type="ECO:0000256" key="2">
    <source>
        <dbReference type="ARBA" id="ARBA00023125"/>
    </source>
</evidence>
<proteinExistence type="predicted"/>
<dbReference type="InterPro" id="IPR000792">
    <property type="entry name" value="Tscrpt_reg_LuxR_C"/>
</dbReference>
<reference evidence="6 7" key="1">
    <citation type="journal article" date="2016" name="Appl. Environ. Microbiol.">
        <title>Function and Phylogeny of Bacterial Butyryl Coenzyme A:Acetate Transferases and Their Diversity in the Proximal Colon of Swine.</title>
        <authorList>
            <person name="Trachsel J."/>
            <person name="Bayles D.O."/>
            <person name="Looft T."/>
            <person name="Levine U.Y."/>
            <person name="Allen H.K."/>
        </authorList>
    </citation>
    <scope>NUCLEOTIDE SEQUENCE [LARGE SCALE GENOMIC DNA]</scope>
    <source>
        <strain evidence="6 7">68-3-10</strain>
    </source>
</reference>
<dbReference type="STRING" id="1261640.BHK98_06995"/>
<feature type="transmembrane region" description="Helical" evidence="4">
    <location>
        <begin position="35"/>
        <end position="53"/>
    </location>
</feature>
<feature type="transmembrane region" description="Helical" evidence="4">
    <location>
        <begin position="73"/>
        <end position="94"/>
    </location>
</feature>
<dbReference type="InterPro" id="IPR016032">
    <property type="entry name" value="Sig_transdc_resp-reg_C-effctor"/>
</dbReference>
<organism evidence="6 7">
    <name type="scientific">Hornefia porci</name>
    <dbReference type="NCBI Taxonomy" id="2652292"/>
    <lineage>
        <taxon>Bacteria</taxon>
        <taxon>Bacillati</taxon>
        <taxon>Bacillota</taxon>
        <taxon>Clostridia</taxon>
        <taxon>Peptostreptococcales</taxon>
        <taxon>Anaerovoracaceae</taxon>
        <taxon>Hornefia</taxon>
    </lineage>
</organism>
<feature type="transmembrane region" description="Helical" evidence="4">
    <location>
        <begin position="143"/>
        <end position="164"/>
    </location>
</feature>
<dbReference type="EMBL" id="MJIE01000001">
    <property type="protein sequence ID" value="OLR55825.1"/>
    <property type="molecule type" value="Genomic_DNA"/>
</dbReference>
<keyword evidence="2" id="KW-0238">DNA-binding</keyword>
<evidence type="ECO:0000256" key="3">
    <source>
        <dbReference type="ARBA" id="ARBA00023163"/>
    </source>
</evidence>
<gene>
    <name evidence="6" type="ORF">BHK98_06995</name>
</gene>
<keyword evidence="1" id="KW-0805">Transcription regulation</keyword>
<dbReference type="PANTHER" id="PTHR44688">
    <property type="entry name" value="DNA-BINDING TRANSCRIPTIONAL ACTIVATOR DEVR_DOSR"/>
    <property type="match status" value="1"/>
</dbReference>
<dbReference type="RefSeq" id="WP_075712834.1">
    <property type="nucleotide sequence ID" value="NZ_MJIE01000001.1"/>
</dbReference>
<protein>
    <recommendedName>
        <fullName evidence="5">HTH luxR-type domain-containing protein</fullName>
    </recommendedName>
</protein>
<keyword evidence="3" id="KW-0804">Transcription</keyword>
<feature type="transmembrane region" description="Helical" evidence="4">
    <location>
        <begin position="6"/>
        <end position="23"/>
    </location>
</feature>
<evidence type="ECO:0000313" key="6">
    <source>
        <dbReference type="EMBL" id="OLR55825.1"/>
    </source>
</evidence>
<dbReference type="InterPro" id="IPR036388">
    <property type="entry name" value="WH-like_DNA-bd_sf"/>
</dbReference>
<keyword evidence="4" id="KW-1133">Transmembrane helix</keyword>
<dbReference type="Pfam" id="PF00196">
    <property type="entry name" value="GerE"/>
    <property type="match status" value="1"/>
</dbReference>
<keyword evidence="4" id="KW-0472">Membrane</keyword>
<sequence length="488" mass="56643">MLYNISFDICAGVITLFAFYTMVFRRDLERFSNRLFLLVVVMHFISVVFDVWSSVANSYIPEHSIAERDFTNYVFLGVHTSESAAFFLFLLVWLGTFPTMKKWQHALLWMPEVLMILLPLALNPTFRCVFGYDEAGLYVHGPLMILLYVSADLYMVLCISFVVWKHDRMTKQQRKASLWLLLLSLIPMLVQSILIPHQLIEMFFQALGLCGYMLAVENVDESRNPVTKAWNRHALIRDFTYCLVNRTEIAAVIVKISQIDALRIASESSSIFHGLRLQLAEWFEQAARPKSMKFYDCERGAYVILTSGKNTEDECDELCRSIEVRFEAPWRCEGREFRLSVQVSEIRFAESPASVQDLLYMIAQPFVHQTEGISHANRRELLSSFRPGNTEAEHLPHELQESLDRFLAGISDLTPAERNICDLYISGYEISEIPGKAFISMNTVKKHNKNIYRKLCVNSREELMLYVDLFFRCGREDELTRRSRFEQQ</sequence>
<dbReference type="GO" id="GO:0003677">
    <property type="term" value="F:DNA binding"/>
    <property type="evidence" value="ECO:0007669"/>
    <property type="project" value="UniProtKB-KW"/>
</dbReference>
<feature type="transmembrane region" description="Helical" evidence="4">
    <location>
        <begin position="106"/>
        <end position="123"/>
    </location>
</feature>
<comment type="caution">
    <text evidence="6">The sequence shown here is derived from an EMBL/GenBank/DDBJ whole genome shotgun (WGS) entry which is preliminary data.</text>
</comment>
<dbReference type="PANTHER" id="PTHR44688:SF16">
    <property type="entry name" value="DNA-BINDING TRANSCRIPTIONAL ACTIVATOR DEVR_DOSR"/>
    <property type="match status" value="1"/>
</dbReference>
<dbReference type="SUPFAM" id="SSF46894">
    <property type="entry name" value="C-terminal effector domain of the bipartite response regulators"/>
    <property type="match status" value="1"/>
</dbReference>
<dbReference type="PRINTS" id="PR00038">
    <property type="entry name" value="HTHLUXR"/>
</dbReference>
<evidence type="ECO:0000259" key="5">
    <source>
        <dbReference type="SMART" id="SM00421"/>
    </source>
</evidence>
<dbReference type="OrthoDB" id="2039528at2"/>
<feature type="transmembrane region" description="Helical" evidence="4">
    <location>
        <begin position="176"/>
        <end position="195"/>
    </location>
</feature>
<evidence type="ECO:0000256" key="1">
    <source>
        <dbReference type="ARBA" id="ARBA00023015"/>
    </source>
</evidence>
<accession>A0A1Q9JI34</accession>
<keyword evidence="4" id="KW-0812">Transmembrane</keyword>
<dbReference type="SMART" id="SM00421">
    <property type="entry name" value="HTH_LUXR"/>
    <property type="match status" value="1"/>
</dbReference>
<evidence type="ECO:0000313" key="7">
    <source>
        <dbReference type="Proteomes" id="UP000187404"/>
    </source>
</evidence>
<evidence type="ECO:0000256" key="4">
    <source>
        <dbReference type="SAM" id="Phobius"/>
    </source>
</evidence>
<dbReference type="Gene3D" id="1.10.10.10">
    <property type="entry name" value="Winged helix-like DNA-binding domain superfamily/Winged helix DNA-binding domain"/>
    <property type="match status" value="1"/>
</dbReference>
<dbReference type="GO" id="GO:0006355">
    <property type="term" value="P:regulation of DNA-templated transcription"/>
    <property type="evidence" value="ECO:0007669"/>
    <property type="project" value="InterPro"/>
</dbReference>
<keyword evidence="7" id="KW-1185">Reference proteome</keyword>
<feature type="domain" description="HTH luxR-type" evidence="5">
    <location>
        <begin position="410"/>
        <end position="467"/>
    </location>
</feature>
<dbReference type="Proteomes" id="UP000187404">
    <property type="component" value="Unassembled WGS sequence"/>
</dbReference>
<name>A0A1Q9JI34_9FIRM</name>